<dbReference type="FunFam" id="3.30.160.60:FF:000035">
    <property type="entry name" value="Zinc finger protein ZIC 1"/>
    <property type="match status" value="1"/>
</dbReference>
<feature type="non-terminal residue" evidence="12">
    <location>
        <position position="1"/>
    </location>
</feature>
<dbReference type="InterPro" id="IPR036236">
    <property type="entry name" value="Znf_C2H2_sf"/>
</dbReference>
<dbReference type="InterPro" id="IPR056436">
    <property type="entry name" value="Znf-C2H2_ZIC1-5/GLI1-3-like"/>
</dbReference>
<feature type="region of interest" description="Disordered" evidence="10">
    <location>
        <begin position="89"/>
        <end position="146"/>
    </location>
</feature>
<feature type="region of interest" description="Disordered" evidence="10">
    <location>
        <begin position="1"/>
        <end position="28"/>
    </location>
</feature>
<keyword evidence="13" id="KW-1185">Reference proteome</keyword>
<evidence type="ECO:0000256" key="8">
    <source>
        <dbReference type="ARBA" id="ARBA00023242"/>
    </source>
</evidence>
<evidence type="ECO:0000256" key="2">
    <source>
        <dbReference type="ARBA" id="ARBA00010831"/>
    </source>
</evidence>
<feature type="compositionally biased region" description="Polar residues" evidence="10">
    <location>
        <begin position="46"/>
        <end position="59"/>
    </location>
</feature>
<evidence type="ECO:0000256" key="4">
    <source>
        <dbReference type="ARBA" id="ARBA00022737"/>
    </source>
</evidence>
<evidence type="ECO:0000256" key="9">
    <source>
        <dbReference type="PROSITE-ProRule" id="PRU00042"/>
    </source>
</evidence>
<dbReference type="Pfam" id="PF23561">
    <property type="entry name" value="zf-C2H2_15"/>
    <property type="match status" value="1"/>
</dbReference>
<dbReference type="FunFam" id="3.30.160.60:FF:001330">
    <property type="entry name" value="Zinc finger protein ZIC 4"/>
    <property type="match status" value="1"/>
</dbReference>
<keyword evidence="7" id="KW-0238">DNA-binding</keyword>
<evidence type="ECO:0000313" key="13">
    <source>
        <dbReference type="Proteomes" id="UP000827986"/>
    </source>
</evidence>
<dbReference type="PROSITE" id="PS50157">
    <property type="entry name" value="ZINC_FINGER_C2H2_2"/>
    <property type="match status" value="4"/>
</dbReference>
<feature type="domain" description="C2H2-type" evidence="11">
    <location>
        <begin position="308"/>
        <end position="337"/>
    </location>
</feature>
<dbReference type="SMART" id="SM00355">
    <property type="entry name" value="ZnF_C2H2"/>
    <property type="match status" value="5"/>
</dbReference>
<feature type="compositionally biased region" description="Low complexity" evidence="10">
    <location>
        <begin position="337"/>
        <end position="348"/>
    </location>
</feature>
<dbReference type="SUPFAM" id="SSF57667">
    <property type="entry name" value="beta-beta-alpha zinc fingers"/>
    <property type="match status" value="2"/>
</dbReference>
<evidence type="ECO:0000256" key="1">
    <source>
        <dbReference type="ARBA" id="ARBA00004123"/>
    </source>
</evidence>
<evidence type="ECO:0000313" key="12">
    <source>
        <dbReference type="EMBL" id="KAH1165389.1"/>
    </source>
</evidence>
<name>A0A9D4APE8_9SAUR</name>
<comment type="subcellular location">
    <subcellularLocation>
        <location evidence="1">Nucleus</location>
    </subcellularLocation>
</comment>
<feature type="domain" description="C2H2-type" evidence="11">
    <location>
        <begin position="248"/>
        <end position="277"/>
    </location>
</feature>
<comment type="caution">
    <text evidence="12">The sequence shown here is derived from an EMBL/GenBank/DDBJ whole genome shotgun (WGS) entry which is preliminary data.</text>
</comment>
<evidence type="ECO:0000256" key="10">
    <source>
        <dbReference type="SAM" id="MobiDB-lite"/>
    </source>
</evidence>
<dbReference type="EMBL" id="JAHDVG010000488">
    <property type="protein sequence ID" value="KAH1165389.1"/>
    <property type="molecule type" value="Genomic_DNA"/>
</dbReference>
<dbReference type="Proteomes" id="UP000827986">
    <property type="component" value="Unassembled WGS sequence"/>
</dbReference>
<evidence type="ECO:0000256" key="3">
    <source>
        <dbReference type="ARBA" id="ARBA00022723"/>
    </source>
</evidence>
<feature type="compositionally biased region" description="Polar residues" evidence="10">
    <location>
        <begin position="100"/>
        <end position="110"/>
    </location>
</feature>
<dbReference type="Pfam" id="PF00096">
    <property type="entry name" value="zf-C2H2"/>
    <property type="match status" value="2"/>
</dbReference>
<comment type="similarity">
    <text evidence="2">Belongs to the GLI C2H2-type zinc-finger protein family.</text>
</comment>
<accession>A0A9D4APE8</accession>
<dbReference type="Pfam" id="PF18366">
    <property type="entry name" value="zf_ZIC"/>
    <property type="match status" value="1"/>
</dbReference>
<dbReference type="PROSITE" id="PS00028">
    <property type="entry name" value="ZINC_FINGER_C2H2_1"/>
    <property type="match status" value="3"/>
</dbReference>
<dbReference type="GO" id="GO:0005634">
    <property type="term" value="C:nucleus"/>
    <property type="evidence" value="ECO:0007669"/>
    <property type="project" value="UniProtKB-SubCell"/>
</dbReference>
<evidence type="ECO:0000256" key="5">
    <source>
        <dbReference type="ARBA" id="ARBA00022771"/>
    </source>
</evidence>
<feature type="compositionally biased region" description="Polar residues" evidence="10">
    <location>
        <begin position="15"/>
        <end position="28"/>
    </location>
</feature>
<feature type="compositionally biased region" description="Basic and acidic residues" evidence="10">
    <location>
        <begin position="111"/>
        <end position="126"/>
    </location>
</feature>
<dbReference type="Gene3D" id="3.30.160.60">
    <property type="entry name" value="Classic Zinc Finger"/>
    <property type="match status" value="4"/>
</dbReference>
<dbReference type="GO" id="GO:0008270">
    <property type="term" value="F:zinc ion binding"/>
    <property type="evidence" value="ECO:0007669"/>
    <property type="project" value="UniProtKB-KW"/>
</dbReference>
<dbReference type="PANTHER" id="PTHR45718:SF8">
    <property type="entry name" value="GLIS FAMILY ZINC FINGER 2"/>
    <property type="match status" value="1"/>
</dbReference>
<dbReference type="InterPro" id="IPR041643">
    <property type="entry name" value="Znf_ZIC"/>
</dbReference>
<dbReference type="GO" id="GO:0000978">
    <property type="term" value="F:RNA polymerase II cis-regulatory region sequence-specific DNA binding"/>
    <property type="evidence" value="ECO:0007669"/>
    <property type="project" value="TreeGrafter"/>
</dbReference>
<organism evidence="12 13">
    <name type="scientific">Mauremys mutica</name>
    <name type="common">yellowpond turtle</name>
    <dbReference type="NCBI Taxonomy" id="74926"/>
    <lineage>
        <taxon>Eukaryota</taxon>
        <taxon>Metazoa</taxon>
        <taxon>Chordata</taxon>
        <taxon>Craniata</taxon>
        <taxon>Vertebrata</taxon>
        <taxon>Euteleostomi</taxon>
        <taxon>Archelosauria</taxon>
        <taxon>Testudinata</taxon>
        <taxon>Testudines</taxon>
        <taxon>Cryptodira</taxon>
        <taxon>Durocryptodira</taxon>
        <taxon>Testudinoidea</taxon>
        <taxon>Geoemydidae</taxon>
        <taxon>Geoemydinae</taxon>
        <taxon>Mauremys</taxon>
    </lineage>
</organism>
<proteinExistence type="inferred from homology"/>
<feature type="domain" description="C2H2-type" evidence="11">
    <location>
        <begin position="278"/>
        <end position="307"/>
    </location>
</feature>
<keyword evidence="8" id="KW-0539">Nucleus</keyword>
<feature type="region of interest" description="Disordered" evidence="10">
    <location>
        <begin position="46"/>
        <end position="77"/>
    </location>
</feature>
<dbReference type="AlphaFoldDB" id="A0A9D4APE8"/>
<keyword evidence="5 9" id="KW-0863">Zinc-finger</keyword>
<dbReference type="FunFam" id="3.30.160.60:FF:000041">
    <property type="entry name" value="Zinc finger protein ZIC 1"/>
    <property type="match status" value="1"/>
</dbReference>
<keyword evidence="4" id="KW-0677">Repeat</keyword>
<gene>
    <name evidence="12" type="ORF">KIL84_022948</name>
</gene>
<dbReference type="GO" id="GO:0000981">
    <property type="term" value="F:DNA-binding transcription factor activity, RNA polymerase II-specific"/>
    <property type="evidence" value="ECO:0007669"/>
    <property type="project" value="TreeGrafter"/>
</dbReference>
<keyword evidence="6" id="KW-0862">Zinc</keyword>
<evidence type="ECO:0000259" key="11">
    <source>
        <dbReference type="PROSITE" id="PS50157"/>
    </source>
</evidence>
<dbReference type="InterPro" id="IPR013087">
    <property type="entry name" value="Znf_C2H2_type"/>
</dbReference>
<reference evidence="12" key="1">
    <citation type="submission" date="2021-09" db="EMBL/GenBank/DDBJ databases">
        <title>The genome of Mauremys mutica provides insights into the evolution of semi-aquatic lifestyle.</title>
        <authorList>
            <person name="Gong S."/>
            <person name="Gao Y."/>
        </authorList>
    </citation>
    <scope>NUCLEOTIDE SEQUENCE</scope>
    <source>
        <strain evidence="12">MM-2020</strain>
        <tissue evidence="12">Muscle</tissue>
    </source>
</reference>
<dbReference type="PANTHER" id="PTHR45718">
    <property type="entry name" value="TRANSCRIPTIONAL ACTIVATOR CUBITUS INTERRUPTUS"/>
    <property type="match status" value="1"/>
</dbReference>
<feature type="region of interest" description="Disordered" evidence="10">
    <location>
        <begin position="321"/>
        <end position="358"/>
    </location>
</feature>
<keyword evidence="3" id="KW-0479">Metal-binding</keyword>
<evidence type="ECO:0000256" key="6">
    <source>
        <dbReference type="ARBA" id="ARBA00022833"/>
    </source>
</evidence>
<evidence type="ECO:0000256" key="7">
    <source>
        <dbReference type="ARBA" id="ARBA00023125"/>
    </source>
</evidence>
<dbReference type="InterPro" id="IPR043359">
    <property type="entry name" value="GLI-like"/>
</dbReference>
<feature type="domain" description="C2H2-type" evidence="11">
    <location>
        <begin position="220"/>
        <end position="247"/>
    </location>
</feature>
<protein>
    <recommendedName>
        <fullName evidence="11">C2H2-type domain-containing protein</fullName>
    </recommendedName>
</protein>
<sequence length="448" mass="48931">MALPPLVLGTGGHPTGTSLKLGSSHSLPDSDTGLGVWLEIPSVSPLRSASDTSWDSSPISRDPPGPTMPGAAAENSSRTSYHGVFRMYLDSPHHRGGENQGSPKQAASTRNSKEQGARRLAMDLRTRSHHCSPVSGAQADPPFASPVLEGHQTMNLAIHREIAAFLPYPQELICKWTDSKGHHSRQACSRIFSTMYELVHHVTMEHVGGPEQPNHICDWEGCAREKKPFKAKYKLINHIRVHTGERPFLCPFPGCEKVFARAENLKIHKRIHTGEKPFVCEFAGCARRFANSSDRKKHTHVHSSDKPYRCKVKGCDKSYTHPSSLRKHLKTHRSLEPATATATPRAAGGPTGPQEPGAGACQSLASPAACLARFCLLKQCFSTFLIQGPAFCLPNLVPEITLTQLQSTDLSLRNTGLEDAVCVEKKQEILLNYLFLSSEANITCSTGT</sequence>